<gene>
    <name evidence="1" type="ORF">CH367_03250</name>
</gene>
<proteinExistence type="predicted"/>
<evidence type="ECO:0000313" key="1">
    <source>
        <dbReference type="EMBL" id="PJZ59056.1"/>
    </source>
</evidence>
<comment type="caution">
    <text evidence="1">The sequence shown here is derived from an EMBL/GenBank/DDBJ whole genome shotgun (WGS) entry which is preliminary data.</text>
</comment>
<reference evidence="1 2" key="1">
    <citation type="submission" date="2017-07" db="EMBL/GenBank/DDBJ databases">
        <title>Leptospira spp. isolated from tropical soils.</title>
        <authorList>
            <person name="Thibeaux R."/>
            <person name="Iraola G."/>
            <person name="Ferres I."/>
            <person name="Bierque E."/>
            <person name="Girault D."/>
            <person name="Soupe-Gilbert M.-E."/>
            <person name="Picardeau M."/>
            <person name="Goarant C."/>
        </authorList>
    </citation>
    <scope>NUCLEOTIDE SEQUENCE [LARGE SCALE GENOMIC DNA]</scope>
    <source>
        <strain evidence="1 2">FH4-C-A1</strain>
    </source>
</reference>
<sequence length="158" mass="18470">MKSPIHVDNRSIVSSLNISKITCTFLVPLKIVRQLPNSERKKIGKNLGVLLKIHAHRLNRRKKFNSRALTIKYQKQGNSLIKFNTRIHPEEWAQLGIIAASHGISKCLLYCILIQLQLSKLSKRFMKPRNILSSKIRYYSFVWSLDLKTKKIRRTLYE</sequence>
<evidence type="ECO:0000313" key="2">
    <source>
        <dbReference type="Proteomes" id="UP000231879"/>
    </source>
</evidence>
<organism evidence="1 2">
    <name type="scientific">Leptospira barantonii</name>
    <dbReference type="NCBI Taxonomy" id="2023184"/>
    <lineage>
        <taxon>Bacteria</taxon>
        <taxon>Pseudomonadati</taxon>
        <taxon>Spirochaetota</taxon>
        <taxon>Spirochaetia</taxon>
        <taxon>Leptospirales</taxon>
        <taxon>Leptospiraceae</taxon>
        <taxon>Leptospira</taxon>
    </lineage>
</organism>
<dbReference type="Proteomes" id="UP000231879">
    <property type="component" value="Unassembled WGS sequence"/>
</dbReference>
<dbReference type="Pfam" id="PF07600">
    <property type="entry name" value="DUF1564"/>
    <property type="match status" value="1"/>
</dbReference>
<dbReference type="RefSeq" id="WP_100761030.1">
    <property type="nucleotide sequence ID" value="NZ_NPDS01000001.1"/>
</dbReference>
<protein>
    <recommendedName>
        <fullName evidence="3">DUF1564 family protein</fullName>
    </recommendedName>
</protein>
<dbReference type="InterPro" id="IPR011458">
    <property type="entry name" value="DUF1564"/>
</dbReference>
<dbReference type="EMBL" id="NPDS01000001">
    <property type="protein sequence ID" value="PJZ59056.1"/>
    <property type="molecule type" value="Genomic_DNA"/>
</dbReference>
<accession>A0ABX4NQE5</accession>
<evidence type="ECO:0008006" key="3">
    <source>
        <dbReference type="Google" id="ProtNLM"/>
    </source>
</evidence>
<name>A0ABX4NQE5_9LEPT</name>
<keyword evidence="2" id="KW-1185">Reference proteome</keyword>